<evidence type="ECO:0000313" key="2">
    <source>
        <dbReference type="Proteomes" id="UP001172728"/>
    </source>
</evidence>
<dbReference type="Pfam" id="PF02597">
    <property type="entry name" value="ThiS"/>
    <property type="match status" value="1"/>
</dbReference>
<dbReference type="EMBL" id="JAUHPW010000009">
    <property type="protein sequence ID" value="MDN4476533.1"/>
    <property type="molecule type" value="Genomic_DNA"/>
</dbReference>
<dbReference type="InterPro" id="IPR016155">
    <property type="entry name" value="Mopterin_synth/thiamin_S_b"/>
</dbReference>
<comment type="caution">
    <text evidence="1">The sequence shown here is derived from an EMBL/GenBank/DDBJ whole genome shotgun (WGS) entry which is preliminary data.</text>
</comment>
<name>A0ABT8GBM5_9MICO</name>
<reference evidence="1" key="1">
    <citation type="submission" date="2023-06" db="EMBL/GenBank/DDBJ databases">
        <title>Sysu t00192.</title>
        <authorList>
            <person name="Gao L."/>
            <person name="Fang B.-Z."/>
            <person name="Li W.-J."/>
        </authorList>
    </citation>
    <scope>NUCLEOTIDE SEQUENCE</scope>
    <source>
        <strain evidence="1">SYSU T00192</strain>
    </source>
</reference>
<accession>A0ABT8GBM5</accession>
<dbReference type="Proteomes" id="UP001172728">
    <property type="component" value="Unassembled WGS sequence"/>
</dbReference>
<dbReference type="RefSeq" id="WP_301134925.1">
    <property type="nucleotide sequence ID" value="NZ_JAUHPW010000009.1"/>
</dbReference>
<sequence>MITVRLFAAAAEAADAQELTLDVGTVIGLREALAARGDEAPRVIGQCAILREGTRLEDAAALASGDLVDVLPPFAGG</sequence>
<dbReference type="Gene3D" id="3.10.20.30">
    <property type="match status" value="1"/>
</dbReference>
<proteinExistence type="predicted"/>
<evidence type="ECO:0000313" key="1">
    <source>
        <dbReference type="EMBL" id="MDN4476533.1"/>
    </source>
</evidence>
<organism evidence="1 2">
    <name type="scientific">Demequina litoralis</name>
    <dbReference type="NCBI Taxonomy" id="3051660"/>
    <lineage>
        <taxon>Bacteria</taxon>
        <taxon>Bacillati</taxon>
        <taxon>Actinomycetota</taxon>
        <taxon>Actinomycetes</taxon>
        <taxon>Micrococcales</taxon>
        <taxon>Demequinaceae</taxon>
        <taxon>Demequina</taxon>
    </lineage>
</organism>
<dbReference type="InterPro" id="IPR012675">
    <property type="entry name" value="Beta-grasp_dom_sf"/>
</dbReference>
<gene>
    <name evidence="1" type="ORF">QQX09_11770</name>
</gene>
<dbReference type="InterPro" id="IPR003749">
    <property type="entry name" value="ThiS/MoaD-like"/>
</dbReference>
<dbReference type="SUPFAM" id="SSF54285">
    <property type="entry name" value="MoaD/ThiS"/>
    <property type="match status" value="1"/>
</dbReference>
<keyword evidence="2" id="KW-1185">Reference proteome</keyword>
<protein>
    <submittedName>
        <fullName evidence="1">MoaD/ThiS family protein</fullName>
    </submittedName>
</protein>